<dbReference type="EMBL" id="LAZR01003428">
    <property type="protein sequence ID" value="KKN18424.1"/>
    <property type="molecule type" value="Genomic_DNA"/>
</dbReference>
<dbReference type="InterPro" id="IPR050954">
    <property type="entry name" value="ET_IronSulfur_Cluster-Binding"/>
</dbReference>
<evidence type="ECO:0000256" key="1">
    <source>
        <dbReference type="ARBA" id="ARBA00022485"/>
    </source>
</evidence>
<reference evidence="6" key="1">
    <citation type="journal article" date="2015" name="Nature">
        <title>Complex archaea that bridge the gap between prokaryotes and eukaryotes.</title>
        <authorList>
            <person name="Spang A."/>
            <person name="Saw J.H."/>
            <person name="Jorgensen S.L."/>
            <person name="Zaremba-Niedzwiedzka K."/>
            <person name="Martijn J."/>
            <person name="Lind A.E."/>
            <person name="van Eijk R."/>
            <person name="Schleper C."/>
            <person name="Guy L."/>
            <person name="Ettema T.J."/>
        </authorList>
    </citation>
    <scope>NUCLEOTIDE SEQUENCE</scope>
</reference>
<gene>
    <name evidence="6" type="ORF">LCGC14_0955900</name>
</gene>
<feature type="domain" description="4Fe-4S ferredoxin-type" evidence="5">
    <location>
        <begin position="84"/>
        <end position="113"/>
    </location>
</feature>
<evidence type="ECO:0000256" key="4">
    <source>
        <dbReference type="ARBA" id="ARBA00023014"/>
    </source>
</evidence>
<feature type="domain" description="4Fe-4S ferredoxin-type" evidence="5">
    <location>
        <begin position="2"/>
        <end position="31"/>
    </location>
</feature>
<dbReference type="Gene3D" id="3.30.70.20">
    <property type="match status" value="2"/>
</dbReference>
<feature type="domain" description="4Fe-4S ferredoxin-type" evidence="5">
    <location>
        <begin position="51"/>
        <end position="82"/>
    </location>
</feature>
<proteinExistence type="predicted"/>
<keyword evidence="2" id="KW-0479">Metal-binding</keyword>
<accession>A0A0F9NKH7</accession>
<keyword evidence="1" id="KW-0004">4Fe-4S</keyword>
<organism evidence="6">
    <name type="scientific">marine sediment metagenome</name>
    <dbReference type="NCBI Taxonomy" id="412755"/>
    <lineage>
        <taxon>unclassified sequences</taxon>
        <taxon>metagenomes</taxon>
        <taxon>ecological metagenomes</taxon>
    </lineage>
</organism>
<sequence length="204" mass="22653">MKSVFIKPEYCIGCKHCEVACAVEHSETKNLYSAISEERLPTSRIHVMPTFGIMAYPGKCMHCDPTPCIQVCPSGAITRDKETNTILINEEKCIGCGMSAIACPFDAISFNPSWRVSVDREVANKCDNCFERITNDLTPACVEACKTRALAYGDINEIIKEERRTVGKTEAQLAAAVPIEEKFPELLKVWRDLALSMTQVGEIK</sequence>
<keyword evidence="3" id="KW-0408">Iron</keyword>
<comment type="caution">
    <text evidence="6">The sequence shown here is derived from an EMBL/GenBank/DDBJ whole genome shotgun (WGS) entry which is preliminary data.</text>
</comment>
<dbReference type="CDD" id="cd16374">
    <property type="entry name" value="DMSOR_beta_like"/>
    <property type="match status" value="1"/>
</dbReference>
<evidence type="ECO:0000313" key="6">
    <source>
        <dbReference type="EMBL" id="KKN18424.1"/>
    </source>
</evidence>
<dbReference type="InterPro" id="IPR017896">
    <property type="entry name" value="4Fe4S_Fe-S-bd"/>
</dbReference>
<dbReference type="AlphaFoldDB" id="A0A0F9NKH7"/>
<dbReference type="Pfam" id="PF13247">
    <property type="entry name" value="Fer4_11"/>
    <property type="match status" value="1"/>
</dbReference>
<evidence type="ECO:0000256" key="2">
    <source>
        <dbReference type="ARBA" id="ARBA00022723"/>
    </source>
</evidence>
<dbReference type="GO" id="GO:0046872">
    <property type="term" value="F:metal ion binding"/>
    <property type="evidence" value="ECO:0007669"/>
    <property type="project" value="UniProtKB-KW"/>
</dbReference>
<evidence type="ECO:0000259" key="5">
    <source>
        <dbReference type="PROSITE" id="PS51379"/>
    </source>
</evidence>
<protein>
    <recommendedName>
        <fullName evidence="5">4Fe-4S ferredoxin-type domain-containing protein</fullName>
    </recommendedName>
</protein>
<dbReference type="PANTHER" id="PTHR43177">
    <property type="entry name" value="PROTEIN NRFC"/>
    <property type="match status" value="1"/>
</dbReference>
<evidence type="ECO:0000256" key="3">
    <source>
        <dbReference type="ARBA" id="ARBA00023004"/>
    </source>
</evidence>
<dbReference type="PANTHER" id="PTHR43177:SF3">
    <property type="entry name" value="PROTEIN NRFC HOMOLOG"/>
    <property type="match status" value="1"/>
</dbReference>
<dbReference type="GO" id="GO:0051539">
    <property type="term" value="F:4 iron, 4 sulfur cluster binding"/>
    <property type="evidence" value="ECO:0007669"/>
    <property type="project" value="UniProtKB-KW"/>
</dbReference>
<keyword evidence="4" id="KW-0411">Iron-sulfur</keyword>
<dbReference type="SUPFAM" id="SSF54862">
    <property type="entry name" value="4Fe-4S ferredoxins"/>
    <property type="match status" value="1"/>
</dbReference>
<name>A0A0F9NKH7_9ZZZZ</name>
<dbReference type="PROSITE" id="PS51379">
    <property type="entry name" value="4FE4S_FER_2"/>
    <property type="match status" value="3"/>
</dbReference>